<dbReference type="Gene3D" id="3.60.15.10">
    <property type="entry name" value="Ribonuclease Z/Hydroxyacylglutathione hydrolase-like"/>
    <property type="match status" value="1"/>
</dbReference>
<evidence type="ECO:0000256" key="9">
    <source>
        <dbReference type="ARBA" id="ARBA00031044"/>
    </source>
</evidence>
<evidence type="ECO:0000259" key="10">
    <source>
        <dbReference type="SMART" id="SM00849"/>
    </source>
</evidence>
<evidence type="ECO:0000313" key="11">
    <source>
        <dbReference type="EMBL" id="GFH15579.1"/>
    </source>
</evidence>
<dbReference type="InterPro" id="IPR017782">
    <property type="entry name" value="Hydroxyacylglutathione_Hdrlase"/>
</dbReference>
<feature type="non-terminal residue" evidence="11">
    <location>
        <position position="1"/>
    </location>
</feature>
<dbReference type="InterPro" id="IPR050110">
    <property type="entry name" value="Glyoxalase_II_hydrolase"/>
</dbReference>
<feature type="domain" description="Metallo-beta-lactamase" evidence="10">
    <location>
        <begin position="13"/>
        <end position="172"/>
    </location>
</feature>
<keyword evidence="7 11" id="KW-0378">Hydrolase</keyword>
<dbReference type="AlphaFoldDB" id="A0A699Z8L0"/>
<evidence type="ECO:0000256" key="6">
    <source>
        <dbReference type="ARBA" id="ARBA00022723"/>
    </source>
</evidence>
<evidence type="ECO:0000256" key="8">
    <source>
        <dbReference type="ARBA" id="ARBA00022833"/>
    </source>
</evidence>
<protein>
    <recommendedName>
        <fullName evidence="5">hydroxyacylglutathione hydrolase</fullName>
        <ecNumber evidence="5">3.1.2.6</ecNumber>
    </recommendedName>
    <alternativeName>
        <fullName evidence="9">Glyoxalase II</fullName>
    </alternativeName>
</protein>
<dbReference type="InterPro" id="IPR036866">
    <property type="entry name" value="RibonucZ/Hydroxyglut_hydro"/>
</dbReference>
<gene>
    <name evidence="11" type="ORF">HaLaN_11828</name>
</gene>
<dbReference type="EMBL" id="BLLF01000870">
    <property type="protein sequence ID" value="GFH15579.1"/>
    <property type="molecule type" value="Genomic_DNA"/>
</dbReference>
<dbReference type="GO" id="GO:0004416">
    <property type="term" value="F:hydroxyacylglutathione hydrolase activity"/>
    <property type="evidence" value="ECO:0007669"/>
    <property type="project" value="UniProtKB-EC"/>
</dbReference>
<organism evidence="11 12">
    <name type="scientific">Haematococcus lacustris</name>
    <name type="common">Green alga</name>
    <name type="synonym">Haematococcus pluvialis</name>
    <dbReference type="NCBI Taxonomy" id="44745"/>
    <lineage>
        <taxon>Eukaryota</taxon>
        <taxon>Viridiplantae</taxon>
        <taxon>Chlorophyta</taxon>
        <taxon>core chlorophytes</taxon>
        <taxon>Chlorophyceae</taxon>
        <taxon>CS clade</taxon>
        <taxon>Chlamydomonadales</taxon>
        <taxon>Haematococcaceae</taxon>
        <taxon>Haematococcus</taxon>
    </lineage>
</organism>
<evidence type="ECO:0000313" key="12">
    <source>
        <dbReference type="Proteomes" id="UP000485058"/>
    </source>
</evidence>
<dbReference type="PANTHER" id="PTHR43705">
    <property type="entry name" value="HYDROXYACYLGLUTATHIONE HYDROLASE"/>
    <property type="match status" value="1"/>
</dbReference>
<dbReference type="Pfam" id="PF16123">
    <property type="entry name" value="HAGH_C"/>
    <property type="match status" value="1"/>
</dbReference>
<dbReference type="InterPro" id="IPR035680">
    <property type="entry name" value="Clx_II_MBL"/>
</dbReference>
<comment type="similarity">
    <text evidence="4">Belongs to the metallo-beta-lactamase superfamily. Glyoxalase II family.</text>
</comment>
<dbReference type="PIRSF" id="PIRSF005457">
    <property type="entry name" value="Glx"/>
    <property type="match status" value="1"/>
</dbReference>
<evidence type="ECO:0000256" key="4">
    <source>
        <dbReference type="ARBA" id="ARBA00006759"/>
    </source>
</evidence>
<reference evidence="11 12" key="1">
    <citation type="submission" date="2020-02" db="EMBL/GenBank/DDBJ databases">
        <title>Draft genome sequence of Haematococcus lacustris strain NIES-144.</title>
        <authorList>
            <person name="Morimoto D."/>
            <person name="Nakagawa S."/>
            <person name="Yoshida T."/>
            <person name="Sawayama S."/>
        </authorList>
    </citation>
    <scope>NUCLEOTIDE SEQUENCE [LARGE SCALE GENOMIC DNA]</scope>
    <source>
        <strain evidence="11 12">NIES-144</strain>
    </source>
</reference>
<dbReference type="Pfam" id="PF00753">
    <property type="entry name" value="Lactamase_B"/>
    <property type="match status" value="1"/>
</dbReference>
<evidence type="ECO:0000256" key="2">
    <source>
        <dbReference type="ARBA" id="ARBA00001947"/>
    </source>
</evidence>
<evidence type="ECO:0000256" key="7">
    <source>
        <dbReference type="ARBA" id="ARBA00022801"/>
    </source>
</evidence>
<dbReference type="GO" id="GO:0046872">
    <property type="term" value="F:metal ion binding"/>
    <property type="evidence" value="ECO:0007669"/>
    <property type="project" value="UniProtKB-KW"/>
</dbReference>
<dbReference type="EC" id="3.1.2.6" evidence="5"/>
<proteinExistence type="inferred from homology"/>
<keyword evidence="6" id="KW-0479">Metal-binding</keyword>
<evidence type="ECO:0000256" key="3">
    <source>
        <dbReference type="ARBA" id="ARBA00004963"/>
    </source>
</evidence>
<dbReference type="SMART" id="SM00849">
    <property type="entry name" value="Lactamase_B"/>
    <property type="match status" value="1"/>
</dbReference>
<keyword evidence="8" id="KW-0862">Zinc</keyword>
<dbReference type="SUPFAM" id="SSF56281">
    <property type="entry name" value="Metallo-hydrolase/oxidoreductase"/>
    <property type="match status" value="1"/>
</dbReference>
<dbReference type="CDD" id="cd07723">
    <property type="entry name" value="hydroxyacylglutathione_hydrolase_MBL-fold"/>
    <property type="match status" value="1"/>
</dbReference>
<comment type="pathway">
    <text evidence="3">Secondary metabolite metabolism; methylglyoxal degradation; (R)-lactate from methylglyoxal: step 2/2.</text>
</comment>
<dbReference type="GO" id="GO:0019243">
    <property type="term" value="P:methylglyoxal catabolic process to D-lactate via S-lactoyl-glutathione"/>
    <property type="evidence" value="ECO:0007669"/>
    <property type="project" value="InterPro"/>
</dbReference>
<dbReference type="Proteomes" id="UP000485058">
    <property type="component" value="Unassembled WGS sequence"/>
</dbReference>
<dbReference type="InterPro" id="IPR001279">
    <property type="entry name" value="Metallo-B-lactamas"/>
</dbReference>
<dbReference type="PANTHER" id="PTHR43705:SF1">
    <property type="entry name" value="HYDROXYACYLGLUTATHIONE HYDROLASE GLOB"/>
    <property type="match status" value="1"/>
</dbReference>
<keyword evidence="12" id="KW-1185">Reference proteome</keyword>
<comment type="cofactor">
    <cofactor evidence="2">
        <name>Zn(2+)</name>
        <dbReference type="ChEBI" id="CHEBI:29105"/>
    </cofactor>
</comment>
<dbReference type="NCBIfam" id="TIGR03413">
    <property type="entry name" value="GSH_gloB"/>
    <property type="match status" value="1"/>
</dbReference>
<sequence length="258" mass="28326">MALQVERVPCLSDNYVWLVHEPLSKLTAVVDPAEVQPVVAALKSKGWQLSHIWNTHHHWDHTGGNKQLKQLFPDIQVLGPAADKARIPAIDVAVADGGTFQFGGVEVRVFDTPGHTRGHIVFWAPQASALFSGDTLFALGCGRLFEGSPAQMWHSLSKLLPLPDETQVFCAHEYTQNNARFAVSVDPGNAVLRLRKDEIDKLRAQGLPTVPSSLGEEKATNPFLRPHDAGIRSCLGVGPEASDVEVFTRLRHAKDNFH</sequence>
<comment type="catalytic activity">
    <reaction evidence="1">
        <text>an S-(2-hydroxyacyl)glutathione + H2O = a 2-hydroxy carboxylate + glutathione + H(+)</text>
        <dbReference type="Rhea" id="RHEA:21864"/>
        <dbReference type="ChEBI" id="CHEBI:15377"/>
        <dbReference type="ChEBI" id="CHEBI:15378"/>
        <dbReference type="ChEBI" id="CHEBI:57925"/>
        <dbReference type="ChEBI" id="CHEBI:58896"/>
        <dbReference type="ChEBI" id="CHEBI:71261"/>
        <dbReference type="EC" id="3.1.2.6"/>
    </reaction>
</comment>
<dbReference type="InterPro" id="IPR032282">
    <property type="entry name" value="HAGH_C"/>
</dbReference>
<accession>A0A699Z8L0</accession>
<comment type="caution">
    <text evidence="11">The sequence shown here is derived from an EMBL/GenBank/DDBJ whole genome shotgun (WGS) entry which is preliminary data.</text>
</comment>
<evidence type="ECO:0000256" key="1">
    <source>
        <dbReference type="ARBA" id="ARBA00001623"/>
    </source>
</evidence>
<evidence type="ECO:0000256" key="5">
    <source>
        <dbReference type="ARBA" id="ARBA00011917"/>
    </source>
</evidence>
<dbReference type="HAMAP" id="MF_01374">
    <property type="entry name" value="Glyoxalase_2"/>
    <property type="match status" value="1"/>
</dbReference>
<name>A0A699Z8L0_HAELA</name>